<dbReference type="Proteomes" id="UP000507470">
    <property type="component" value="Unassembled WGS sequence"/>
</dbReference>
<accession>A0A6J8ASM1</accession>
<evidence type="ECO:0000259" key="1">
    <source>
        <dbReference type="Pfam" id="PF20700"/>
    </source>
</evidence>
<dbReference type="InterPro" id="IPR049012">
    <property type="entry name" value="Mutator_transp_dom"/>
</dbReference>
<dbReference type="Pfam" id="PF20700">
    <property type="entry name" value="Mutator"/>
    <property type="match status" value="1"/>
</dbReference>
<sequence length="190" mass="21764">MDDDSATLSQVKERFGHPVEKWSDINHLRKSVGNSMYNTLQKKHKTSAVIKYFQKCFSYAISQKKKQPRKNTRRETLTSIVPHAFGHHEKCEHWCKEGNENYSFKSLPGGKPLSGDDLHDDLYIVFETMSNNSLKLATCGSTKDVESLNRMFSSKAPWRICYSTSESLNNRVAATVAQKNIGYHYISELH</sequence>
<evidence type="ECO:0000313" key="2">
    <source>
        <dbReference type="EMBL" id="CAC5371499.1"/>
    </source>
</evidence>
<feature type="domain" description="Mutator-like transposase" evidence="1">
    <location>
        <begin position="2"/>
        <end position="95"/>
    </location>
</feature>
<dbReference type="EMBL" id="CACVKT020001765">
    <property type="protein sequence ID" value="CAC5371499.1"/>
    <property type="molecule type" value="Genomic_DNA"/>
</dbReference>
<reference evidence="2 3" key="1">
    <citation type="submission" date="2020-06" db="EMBL/GenBank/DDBJ databases">
        <authorList>
            <person name="Li R."/>
            <person name="Bekaert M."/>
        </authorList>
    </citation>
    <scope>NUCLEOTIDE SEQUENCE [LARGE SCALE GENOMIC DNA]</scope>
    <source>
        <strain evidence="3">wild</strain>
    </source>
</reference>
<gene>
    <name evidence="2" type="ORF">MCOR_9936</name>
</gene>
<keyword evidence="3" id="KW-1185">Reference proteome</keyword>
<organism evidence="2 3">
    <name type="scientific">Mytilus coruscus</name>
    <name type="common">Sea mussel</name>
    <dbReference type="NCBI Taxonomy" id="42192"/>
    <lineage>
        <taxon>Eukaryota</taxon>
        <taxon>Metazoa</taxon>
        <taxon>Spiralia</taxon>
        <taxon>Lophotrochozoa</taxon>
        <taxon>Mollusca</taxon>
        <taxon>Bivalvia</taxon>
        <taxon>Autobranchia</taxon>
        <taxon>Pteriomorphia</taxon>
        <taxon>Mytilida</taxon>
        <taxon>Mytiloidea</taxon>
        <taxon>Mytilidae</taxon>
        <taxon>Mytilinae</taxon>
        <taxon>Mytilus</taxon>
    </lineage>
</organism>
<proteinExistence type="predicted"/>
<evidence type="ECO:0000313" key="3">
    <source>
        <dbReference type="Proteomes" id="UP000507470"/>
    </source>
</evidence>
<name>A0A6J8ASM1_MYTCO</name>
<protein>
    <recommendedName>
        <fullName evidence="1">Mutator-like transposase domain-containing protein</fullName>
    </recommendedName>
</protein>
<dbReference type="OrthoDB" id="6119199at2759"/>
<dbReference type="AlphaFoldDB" id="A0A6J8ASM1"/>